<sequence>MMYFDEIVIYEKKPKLNHVSVYCAECGENDIVELMEVERYIDGEYVTLKDGIILKCEKCGVEHTDRKILYKPKDHYTTVNIPRCPICQSTNLKKITVGSKLLAAGMVGVFAAPYTSKTYECMNCHAKF</sequence>
<protein>
    <submittedName>
        <fullName evidence="1">Uncharacterized protein</fullName>
    </submittedName>
</protein>
<organism evidence="1 2">
    <name type="scientific">Enterocloster clostridioformis</name>
    <dbReference type="NCBI Taxonomy" id="1531"/>
    <lineage>
        <taxon>Bacteria</taxon>
        <taxon>Bacillati</taxon>
        <taxon>Bacillota</taxon>
        <taxon>Clostridia</taxon>
        <taxon>Lachnospirales</taxon>
        <taxon>Lachnospiraceae</taxon>
        <taxon>Enterocloster</taxon>
    </lineage>
</organism>
<gene>
    <name evidence="1" type="ORF">SAMN05216521_10937</name>
</gene>
<evidence type="ECO:0000313" key="1">
    <source>
        <dbReference type="EMBL" id="SEU19052.1"/>
    </source>
</evidence>
<name>A0A1I0K7Z8_9FIRM</name>
<evidence type="ECO:0000313" key="2">
    <source>
        <dbReference type="Proteomes" id="UP000182121"/>
    </source>
</evidence>
<dbReference type="EMBL" id="FOIO01000093">
    <property type="protein sequence ID" value="SEU19052.1"/>
    <property type="molecule type" value="Genomic_DNA"/>
</dbReference>
<dbReference type="Proteomes" id="UP000182121">
    <property type="component" value="Unassembled WGS sequence"/>
</dbReference>
<reference evidence="1 2" key="1">
    <citation type="submission" date="2016-10" db="EMBL/GenBank/DDBJ databases">
        <authorList>
            <person name="Varghese N."/>
            <person name="Submissions S."/>
        </authorList>
    </citation>
    <scope>NUCLEOTIDE SEQUENCE [LARGE SCALE GENOMIC DNA]</scope>
    <source>
        <strain evidence="1 2">NLAE-zl-C196</strain>
    </source>
</reference>
<dbReference type="AlphaFoldDB" id="A0A1I0K7Z8"/>
<accession>A0A1I0K7Z8</accession>
<dbReference type="RefSeq" id="WP_074664421.1">
    <property type="nucleotide sequence ID" value="NZ_FOIO01000093.1"/>
</dbReference>
<proteinExistence type="predicted"/>
<comment type="caution">
    <text evidence="1">The sequence shown here is derived from an EMBL/GenBank/DDBJ whole genome shotgun (WGS) entry which is preliminary data.</text>
</comment>